<dbReference type="EMBL" id="DF836465">
    <property type="protein sequence ID" value="GAN07785.1"/>
    <property type="molecule type" value="Genomic_DNA"/>
</dbReference>
<proteinExistence type="predicted"/>
<dbReference type="Proteomes" id="UP000053815">
    <property type="component" value="Unassembled WGS sequence"/>
</dbReference>
<dbReference type="AlphaFoldDB" id="A0A0C9LW25"/>
<gene>
    <name evidence="1" type="ORF">MAM1_0176d07289</name>
</gene>
<organism evidence="1">
    <name type="scientific">Mucor ambiguus</name>
    <dbReference type="NCBI Taxonomy" id="91626"/>
    <lineage>
        <taxon>Eukaryota</taxon>
        <taxon>Fungi</taxon>
        <taxon>Fungi incertae sedis</taxon>
        <taxon>Mucoromycota</taxon>
        <taxon>Mucoromycotina</taxon>
        <taxon>Mucoromycetes</taxon>
        <taxon>Mucorales</taxon>
        <taxon>Mucorineae</taxon>
        <taxon>Mucoraceae</taxon>
        <taxon>Mucor</taxon>
    </lineage>
</organism>
<name>A0A0C9LW25_9FUNG</name>
<protein>
    <submittedName>
        <fullName evidence="1">Uncharacterized protein</fullName>
    </submittedName>
</protein>
<sequence>MMEDLRLIYETNQTDPNHDIKRVVEESSCKKKLNVKAWTTEVFYNDAYDDLAEDIEEQKQVGEESDVGDED</sequence>
<accession>A0A0C9LW25</accession>
<reference evidence="1" key="1">
    <citation type="submission" date="2014-09" db="EMBL/GenBank/DDBJ databases">
        <title>Draft genome sequence of an oleaginous Mucoromycotina fungus Mucor ambiguus NBRC6742.</title>
        <authorList>
            <person name="Takeda I."/>
            <person name="Yamane N."/>
            <person name="Morita T."/>
            <person name="Tamano K."/>
            <person name="Machida M."/>
            <person name="Baker S."/>
            <person name="Koike H."/>
        </authorList>
    </citation>
    <scope>NUCLEOTIDE SEQUENCE</scope>
    <source>
        <strain evidence="1">NBRC 6742</strain>
    </source>
</reference>
<evidence type="ECO:0000313" key="1">
    <source>
        <dbReference type="EMBL" id="GAN07785.1"/>
    </source>
</evidence>
<evidence type="ECO:0000313" key="2">
    <source>
        <dbReference type="Proteomes" id="UP000053815"/>
    </source>
</evidence>
<dbReference type="OrthoDB" id="2283195at2759"/>
<keyword evidence="2" id="KW-1185">Reference proteome</keyword>